<evidence type="ECO:0000313" key="6">
    <source>
        <dbReference type="Proteomes" id="UP000177659"/>
    </source>
</evidence>
<dbReference type="InterPro" id="IPR013805">
    <property type="entry name" value="GrpE_CC"/>
</dbReference>
<protein>
    <recommendedName>
        <fullName evidence="3">Protein GrpE</fullName>
    </recommendedName>
    <alternativeName>
        <fullName evidence="3">HSP-70 cofactor</fullName>
    </alternativeName>
</protein>
<dbReference type="InterPro" id="IPR000740">
    <property type="entry name" value="GrpE"/>
</dbReference>
<comment type="similarity">
    <text evidence="1 3 4">Belongs to the GrpE family.</text>
</comment>
<accession>A0A1F6CYY3</accession>
<dbReference type="InterPro" id="IPR009012">
    <property type="entry name" value="GrpE_head"/>
</dbReference>
<dbReference type="SUPFAM" id="SSF58014">
    <property type="entry name" value="Coiled-coil domain of nucleotide exchange factor GrpE"/>
    <property type="match status" value="1"/>
</dbReference>
<gene>
    <name evidence="3" type="primary">grpE</name>
    <name evidence="5" type="ORF">A3D62_00415</name>
</gene>
<dbReference type="GO" id="GO:0005737">
    <property type="term" value="C:cytoplasm"/>
    <property type="evidence" value="ECO:0007669"/>
    <property type="project" value="UniProtKB-SubCell"/>
</dbReference>
<evidence type="ECO:0000313" key="5">
    <source>
        <dbReference type="EMBL" id="OGG54378.1"/>
    </source>
</evidence>
<keyword evidence="3" id="KW-0346">Stress response</keyword>
<dbReference type="PRINTS" id="PR00773">
    <property type="entry name" value="GRPEPROTEIN"/>
</dbReference>
<dbReference type="Proteomes" id="UP000177659">
    <property type="component" value="Unassembled WGS sequence"/>
</dbReference>
<evidence type="ECO:0000256" key="4">
    <source>
        <dbReference type="RuleBase" id="RU004478"/>
    </source>
</evidence>
<evidence type="ECO:0000256" key="3">
    <source>
        <dbReference type="HAMAP-Rule" id="MF_01151"/>
    </source>
</evidence>
<dbReference type="PANTHER" id="PTHR21237">
    <property type="entry name" value="GRPE PROTEIN"/>
    <property type="match status" value="1"/>
</dbReference>
<dbReference type="GO" id="GO:0051087">
    <property type="term" value="F:protein-folding chaperone binding"/>
    <property type="evidence" value="ECO:0007669"/>
    <property type="project" value="InterPro"/>
</dbReference>
<dbReference type="HAMAP" id="MF_01151">
    <property type="entry name" value="GrpE"/>
    <property type="match status" value="1"/>
</dbReference>
<keyword evidence="2 3" id="KW-0143">Chaperone</keyword>
<reference evidence="5 6" key="1">
    <citation type="journal article" date="2016" name="Nat. Commun.">
        <title>Thousands of microbial genomes shed light on interconnected biogeochemical processes in an aquifer system.</title>
        <authorList>
            <person name="Anantharaman K."/>
            <person name="Brown C.T."/>
            <person name="Hug L.A."/>
            <person name="Sharon I."/>
            <person name="Castelle C.J."/>
            <person name="Probst A.J."/>
            <person name="Thomas B.C."/>
            <person name="Singh A."/>
            <person name="Wilkins M.J."/>
            <person name="Karaoz U."/>
            <person name="Brodie E.L."/>
            <person name="Williams K.H."/>
            <person name="Hubbard S.S."/>
            <person name="Banfield J.F."/>
        </authorList>
    </citation>
    <scope>NUCLEOTIDE SEQUENCE [LARGE SCALE GENOMIC DNA]</scope>
</reference>
<comment type="subcellular location">
    <subcellularLocation>
        <location evidence="3">Cytoplasm</location>
    </subcellularLocation>
</comment>
<dbReference type="PANTHER" id="PTHR21237:SF23">
    <property type="entry name" value="GRPE PROTEIN HOMOLOG, MITOCHONDRIAL"/>
    <property type="match status" value="1"/>
</dbReference>
<comment type="subunit">
    <text evidence="3">Homodimer.</text>
</comment>
<dbReference type="GO" id="GO:0042803">
    <property type="term" value="F:protein homodimerization activity"/>
    <property type="evidence" value="ECO:0007669"/>
    <property type="project" value="InterPro"/>
</dbReference>
<dbReference type="Gene3D" id="3.90.20.20">
    <property type="match status" value="1"/>
</dbReference>
<sequence length="193" mass="22217">MPKKKISKIDTENEVDQNVDDIVAEDELGTTTADALKKLRKRLKECEQERQEYLLGWQRARADAVNREREWAKESARVREAQKEDLVRSFLPLFDSFDMAFANQEAWNKVEKDWRVGVEYIYAQALKALQSEGVTVIDAVGEMYDPTIHEPIETQAVSSEAENERVVAVVQKGYRLNNRVIRPAKIIIGTYTN</sequence>
<keyword evidence="3" id="KW-0963">Cytoplasm</keyword>
<organism evidence="5 6">
    <name type="scientific">Candidatus Kaiserbacteria bacterium RIFCSPHIGHO2_02_FULL_49_11</name>
    <dbReference type="NCBI Taxonomy" id="1798489"/>
    <lineage>
        <taxon>Bacteria</taxon>
        <taxon>Candidatus Kaiseribacteriota</taxon>
    </lineage>
</organism>
<dbReference type="Pfam" id="PF01025">
    <property type="entry name" value="GrpE"/>
    <property type="match status" value="1"/>
</dbReference>
<comment type="caution">
    <text evidence="5">The sequence shown here is derived from an EMBL/GenBank/DDBJ whole genome shotgun (WGS) entry which is preliminary data.</text>
</comment>
<dbReference type="EMBL" id="MFLC01000039">
    <property type="protein sequence ID" value="OGG54378.1"/>
    <property type="molecule type" value="Genomic_DNA"/>
</dbReference>
<comment type="function">
    <text evidence="3">Participates actively in the response to hyperosmotic and heat shock by preventing the aggregation of stress-denatured proteins, in association with DnaK and GrpE. It is the nucleotide exchange factor for DnaK and may function as a thermosensor. Unfolded proteins bind initially to DnaJ; upon interaction with the DnaJ-bound protein, DnaK hydrolyzes its bound ATP, resulting in the formation of a stable complex. GrpE releases ADP from DnaK; ATP binding to DnaK triggers the release of the substrate protein, thus completing the reaction cycle. Several rounds of ATP-dependent interactions between DnaJ, DnaK and GrpE are required for fully efficient folding.</text>
</comment>
<evidence type="ECO:0000256" key="2">
    <source>
        <dbReference type="ARBA" id="ARBA00023186"/>
    </source>
</evidence>
<dbReference type="GO" id="GO:0000774">
    <property type="term" value="F:adenyl-nucleotide exchange factor activity"/>
    <property type="evidence" value="ECO:0007669"/>
    <property type="project" value="InterPro"/>
</dbReference>
<evidence type="ECO:0000256" key="1">
    <source>
        <dbReference type="ARBA" id="ARBA00009054"/>
    </source>
</evidence>
<dbReference type="AlphaFoldDB" id="A0A1F6CYY3"/>
<dbReference type="GO" id="GO:0006457">
    <property type="term" value="P:protein folding"/>
    <property type="evidence" value="ECO:0007669"/>
    <property type="project" value="InterPro"/>
</dbReference>
<name>A0A1F6CYY3_9BACT</name>
<dbReference type="CDD" id="cd00446">
    <property type="entry name" value="GrpE"/>
    <property type="match status" value="1"/>
</dbReference>
<dbReference type="SUPFAM" id="SSF51064">
    <property type="entry name" value="Head domain of nucleotide exchange factor GrpE"/>
    <property type="match status" value="1"/>
</dbReference>
<dbReference type="Gene3D" id="2.30.22.10">
    <property type="entry name" value="Head domain of nucleotide exchange factor GrpE"/>
    <property type="match status" value="1"/>
</dbReference>
<proteinExistence type="inferred from homology"/>
<dbReference type="GO" id="GO:0051082">
    <property type="term" value="F:unfolded protein binding"/>
    <property type="evidence" value="ECO:0007669"/>
    <property type="project" value="TreeGrafter"/>
</dbReference>